<dbReference type="PANTHER" id="PTHR43595">
    <property type="entry name" value="37S RIBOSOMAL PROTEIN S26, MITOCHONDRIAL"/>
    <property type="match status" value="1"/>
</dbReference>
<dbReference type="AlphaFoldDB" id="A0A9P8SYQ0"/>
<evidence type="ECO:0000259" key="2">
    <source>
        <dbReference type="Pfam" id="PF02777"/>
    </source>
</evidence>
<reference evidence="3" key="2">
    <citation type="submission" date="2021-01" db="EMBL/GenBank/DDBJ databases">
        <authorList>
            <person name="Schikora-Tamarit M.A."/>
        </authorList>
    </citation>
    <scope>NUCLEOTIDE SEQUENCE</scope>
    <source>
        <strain evidence="3">NCAIM Y.01608</strain>
    </source>
</reference>
<comment type="function">
    <text evidence="1">Component of the mitochondrial ribosome (mitoribosome), a dedicated translation machinery responsible for the synthesis of mitochondrial genome-encoded proteins, including at least some of the essential transmembrane subunits of the mitochondrial respiratory chain. The mitoribosomes are attached to the mitochondrial inner membrane and translation products are cotranslationally integrated into the membrane.</text>
</comment>
<dbReference type="EMBL" id="JAEUBD010001540">
    <property type="protein sequence ID" value="KAH3659284.1"/>
    <property type="molecule type" value="Genomic_DNA"/>
</dbReference>
<dbReference type="Proteomes" id="UP000788993">
    <property type="component" value="Unassembled WGS sequence"/>
</dbReference>
<organism evidence="3 4">
    <name type="scientific">Ogataea polymorpha</name>
    <dbReference type="NCBI Taxonomy" id="460523"/>
    <lineage>
        <taxon>Eukaryota</taxon>
        <taxon>Fungi</taxon>
        <taxon>Dikarya</taxon>
        <taxon>Ascomycota</taxon>
        <taxon>Saccharomycotina</taxon>
        <taxon>Pichiomycetes</taxon>
        <taxon>Pichiales</taxon>
        <taxon>Pichiaceae</taxon>
        <taxon>Ogataea</taxon>
    </lineage>
</organism>
<accession>A0A9P8SYQ0</accession>
<gene>
    <name evidence="3" type="ORF">OGATHE_006168</name>
</gene>
<evidence type="ECO:0000313" key="4">
    <source>
        <dbReference type="Proteomes" id="UP000788993"/>
    </source>
</evidence>
<dbReference type="Pfam" id="PF02777">
    <property type="entry name" value="Sod_Fe_C"/>
    <property type="match status" value="1"/>
</dbReference>
<evidence type="ECO:0000256" key="1">
    <source>
        <dbReference type="ARBA" id="ARBA00037226"/>
    </source>
</evidence>
<dbReference type="PANTHER" id="PTHR43595:SF1">
    <property type="entry name" value="SMALL RIBOSOMAL SUBUNIT PROTEIN MS43"/>
    <property type="match status" value="1"/>
</dbReference>
<name>A0A9P8SYQ0_9ASCO</name>
<reference evidence="3" key="1">
    <citation type="journal article" date="2021" name="Open Biol.">
        <title>Shared evolutionary footprints suggest mitochondrial oxidative damage underlies multiple complex I losses in fungi.</title>
        <authorList>
            <person name="Schikora-Tamarit M.A."/>
            <person name="Marcet-Houben M."/>
            <person name="Nosek J."/>
            <person name="Gabaldon T."/>
        </authorList>
    </citation>
    <scope>NUCLEOTIDE SEQUENCE</scope>
    <source>
        <strain evidence="3">NCAIM Y.01608</strain>
    </source>
</reference>
<protein>
    <recommendedName>
        <fullName evidence="2">Manganese/iron superoxide dismutase C-terminal domain-containing protein</fullName>
    </recommendedName>
</protein>
<dbReference type="GO" id="GO:0005737">
    <property type="term" value="C:cytoplasm"/>
    <property type="evidence" value="ECO:0007669"/>
    <property type="project" value="TreeGrafter"/>
</dbReference>
<keyword evidence="4" id="KW-1185">Reference proteome</keyword>
<comment type="caution">
    <text evidence="3">The sequence shown here is derived from an EMBL/GenBank/DDBJ whole genome shotgun (WGS) entry which is preliminary data.</text>
</comment>
<dbReference type="GO" id="GO:0004784">
    <property type="term" value="F:superoxide dismutase activity"/>
    <property type="evidence" value="ECO:0007669"/>
    <property type="project" value="InterPro"/>
</dbReference>
<dbReference type="OrthoDB" id="275227at2759"/>
<dbReference type="SUPFAM" id="SSF54719">
    <property type="entry name" value="Fe,Mn superoxide dismutase (SOD), C-terminal domain"/>
    <property type="match status" value="1"/>
</dbReference>
<sequence length="371" mass="41936">MLRKTLSGLPIARRAFSSRAACRQGEHGVNNHSDPVGTTIILPSLSIVENSENAGLPGLFSDSVLKDIWTEQTAQKLDDLKYGISESPLRSTLESAFVEYNSNKNVFLKGHKTSAANLMEDFAITTNNPTIDKYYKLLSKTAKKPTEQFVFQNASAIYNLYYFLSSLKPNPDNTVAKVGVEELYKTPDVFSEIKNAPRPEFESQIEASFGSLQEFKTLLLSTAKAVKGNGYTWLVYKFRQPELGQETRDLSRFSSLAILNTYNHGTPHHFRAGQISNARAFKKQKSESSEEDDGSFSMYKIDIPSLEQAQDTYDPLKYVYEPLMAIGNNPSFYLRDYGVFGKARYLENVWNCIDWSVVETRWANRALSTRR</sequence>
<dbReference type="GO" id="GO:0046872">
    <property type="term" value="F:metal ion binding"/>
    <property type="evidence" value="ECO:0007669"/>
    <property type="project" value="InterPro"/>
</dbReference>
<dbReference type="InterPro" id="IPR036314">
    <property type="entry name" value="SOD_C_sf"/>
</dbReference>
<evidence type="ECO:0000313" key="3">
    <source>
        <dbReference type="EMBL" id="KAH3659284.1"/>
    </source>
</evidence>
<dbReference type="Gene3D" id="3.55.40.20">
    <property type="entry name" value="Iron/manganese superoxide dismutase, C-terminal domain"/>
    <property type="match status" value="1"/>
</dbReference>
<dbReference type="InterPro" id="IPR019832">
    <property type="entry name" value="Mn/Fe_SOD_C"/>
</dbReference>
<proteinExistence type="predicted"/>
<feature type="domain" description="Manganese/iron superoxide dismutase C-terminal" evidence="2">
    <location>
        <begin position="199"/>
        <end position="239"/>
    </location>
</feature>